<comment type="caution">
    <text evidence="2">The sequence shown here is derived from an EMBL/GenBank/DDBJ whole genome shotgun (WGS) entry which is preliminary data.</text>
</comment>
<accession>A0A9W4SW53</accession>
<dbReference type="AlphaFoldDB" id="A0A9W4SW53"/>
<reference evidence="2" key="1">
    <citation type="submission" date="2022-08" db="EMBL/GenBank/DDBJ databases">
        <authorList>
            <person name="Kallberg Y."/>
            <person name="Tangrot J."/>
            <person name="Rosling A."/>
        </authorList>
    </citation>
    <scope>NUCLEOTIDE SEQUENCE</scope>
    <source>
        <strain evidence="2">Wild A</strain>
    </source>
</reference>
<keyword evidence="1" id="KW-0812">Transmembrane</keyword>
<keyword evidence="1" id="KW-1133">Transmembrane helix</keyword>
<sequence>MDQLSNMNVIIISSQQINPSFILPNSTNLQNHQTQISSLPNASLLLNSFVLSSTLLLTTYVFFVKNNFLKNKQQRAWILTYTTSIIMSIGSIPFVFQLIFSANWNVNDLPKESNLSIVLVGFFMTYCILDLLIGRAFYKHEISNVTSMKGYLHHLIHLAISVFVIYKQRTEIFCLMSIFEVSTLVLATEKFNNKSLKQEILYLTSFISTRLLFHAMMIHLYYNYHQSKSTWLILALLYPLQCYWFYGYIKQQINMRNQRKKRSQLNNILYNNQELEIVLNSLMM</sequence>
<name>A0A9W4SW53_9GLOM</name>
<protein>
    <submittedName>
        <fullName evidence="2">13748_t:CDS:1</fullName>
    </submittedName>
</protein>
<feature type="transmembrane region" description="Helical" evidence="1">
    <location>
        <begin position="76"/>
        <end position="96"/>
    </location>
</feature>
<feature type="transmembrane region" description="Helical" evidence="1">
    <location>
        <begin position="116"/>
        <end position="138"/>
    </location>
</feature>
<feature type="transmembrane region" description="Helical" evidence="1">
    <location>
        <begin position="230"/>
        <end position="249"/>
    </location>
</feature>
<feature type="transmembrane region" description="Helical" evidence="1">
    <location>
        <begin position="44"/>
        <end position="64"/>
    </location>
</feature>
<evidence type="ECO:0000313" key="3">
    <source>
        <dbReference type="Proteomes" id="UP001153678"/>
    </source>
</evidence>
<organism evidence="2 3">
    <name type="scientific">Funneliformis geosporum</name>
    <dbReference type="NCBI Taxonomy" id="1117311"/>
    <lineage>
        <taxon>Eukaryota</taxon>
        <taxon>Fungi</taxon>
        <taxon>Fungi incertae sedis</taxon>
        <taxon>Mucoromycota</taxon>
        <taxon>Glomeromycotina</taxon>
        <taxon>Glomeromycetes</taxon>
        <taxon>Glomerales</taxon>
        <taxon>Glomeraceae</taxon>
        <taxon>Funneliformis</taxon>
    </lineage>
</organism>
<feature type="transmembrane region" description="Helical" evidence="1">
    <location>
        <begin position="200"/>
        <end position="224"/>
    </location>
</feature>
<evidence type="ECO:0000256" key="1">
    <source>
        <dbReference type="SAM" id="Phobius"/>
    </source>
</evidence>
<dbReference type="Proteomes" id="UP001153678">
    <property type="component" value="Unassembled WGS sequence"/>
</dbReference>
<dbReference type="PANTHER" id="PTHR13439">
    <property type="entry name" value="CT120 PROTEIN"/>
    <property type="match status" value="1"/>
</dbReference>
<gene>
    <name evidence="2" type="ORF">FWILDA_LOCUS11228</name>
</gene>
<keyword evidence="3" id="KW-1185">Reference proteome</keyword>
<proteinExistence type="predicted"/>
<keyword evidence="1" id="KW-0472">Membrane</keyword>
<dbReference type="GO" id="GO:0055088">
    <property type="term" value="P:lipid homeostasis"/>
    <property type="evidence" value="ECO:0007669"/>
    <property type="project" value="TreeGrafter"/>
</dbReference>
<dbReference type="OrthoDB" id="341353at2759"/>
<evidence type="ECO:0000313" key="2">
    <source>
        <dbReference type="EMBL" id="CAI2183740.1"/>
    </source>
</evidence>
<dbReference type="EMBL" id="CAMKVN010003114">
    <property type="protein sequence ID" value="CAI2183740.1"/>
    <property type="molecule type" value="Genomic_DNA"/>
</dbReference>
<dbReference type="PANTHER" id="PTHR13439:SF72">
    <property type="entry name" value="TLC DOMAIN-CONTAINING PROTEIN"/>
    <property type="match status" value="1"/>
</dbReference>
<dbReference type="InterPro" id="IPR050846">
    <property type="entry name" value="TLCD"/>
</dbReference>
<dbReference type="GO" id="GO:0005783">
    <property type="term" value="C:endoplasmic reticulum"/>
    <property type="evidence" value="ECO:0007669"/>
    <property type="project" value="TreeGrafter"/>
</dbReference>